<sequence length="116" mass="13346">MESKVGTISFLKMPSVQKQRWDEHAWYVLVMQFDLSKAPDDDLTRDELVRWVVENRGLKEVDIPRPTGLLNEIPLFLHPHEAIPRFGSKLWCGHEGRLSFQWSRPSISASLSCPCG</sequence>
<gene>
    <name evidence="1" type="ORF">BCR38DRAFT_423610</name>
</gene>
<protein>
    <submittedName>
        <fullName evidence="1">Uncharacterized protein</fullName>
    </submittedName>
</protein>
<evidence type="ECO:0000313" key="2">
    <source>
        <dbReference type="Proteomes" id="UP000193689"/>
    </source>
</evidence>
<dbReference type="OrthoDB" id="416253at2759"/>
<dbReference type="InParanoid" id="A0A1Y2EAF9"/>
<organism evidence="1 2">
    <name type="scientific">Pseudomassariella vexata</name>
    <dbReference type="NCBI Taxonomy" id="1141098"/>
    <lineage>
        <taxon>Eukaryota</taxon>
        <taxon>Fungi</taxon>
        <taxon>Dikarya</taxon>
        <taxon>Ascomycota</taxon>
        <taxon>Pezizomycotina</taxon>
        <taxon>Sordariomycetes</taxon>
        <taxon>Xylariomycetidae</taxon>
        <taxon>Amphisphaeriales</taxon>
        <taxon>Pseudomassariaceae</taxon>
        <taxon>Pseudomassariella</taxon>
    </lineage>
</organism>
<comment type="caution">
    <text evidence="1">The sequence shown here is derived from an EMBL/GenBank/DDBJ whole genome shotgun (WGS) entry which is preliminary data.</text>
</comment>
<dbReference type="AlphaFoldDB" id="A0A1Y2EAF9"/>
<dbReference type="RefSeq" id="XP_040718840.1">
    <property type="nucleotide sequence ID" value="XM_040859599.1"/>
</dbReference>
<proteinExistence type="predicted"/>
<evidence type="ECO:0000313" key="1">
    <source>
        <dbReference type="EMBL" id="ORY68553.1"/>
    </source>
</evidence>
<reference evidence="1 2" key="1">
    <citation type="submission" date="2016-07" db="EMBL/GenBank/DDBJ databases">
        <title>Pervasive Adenine N6-methylation of Active Genes in Fungi.</title>
        <authorList>
            <consortium name="DOE Joint Genome Institute"/>
            <person name="Mondo S.J."/>
            <person name="Dannebaum R.O."/>
            <person name="Kuo R.C."/>
            <person name="Labutti K."/>
            <person name="Haridas S."/>
            <person name="Kuo A."/>
            <person name="Salamov A."/>
            <person name="Ahrendt S.R."/>
            <person name="Lipzen A."/>
            <person name="Sullivan W."/>
            <person name="Andreopoulos W.B."/>
            <person name="Clum A."/>
            <person name="Lindquist E."/>
            <person name="Daum C."/>
            <person name="Ramamoorthy G.K."/>
            <person name="Gryganskyi A."/>
            <person name="Culley D."/>
            <person name="Magnuson J.K."/>
            <person name="James T.Y."/>
            <person name="O'Malley M.A."/>
            <person name="Stajich J.E."/>
            <person name="Spatafora J.W."/>
            <person name="Visel A."/>
            <person name="Grigoriev I.V."/>
        </authorList>
    </citation>
    <scope>NUCLEOTIDE SEQUENCE [LARGE SCALE GENOMIC DNA]</scope>
    <source>
        <strain evidence="1 2">CBS 129021</strain>
    </source>
</reference>
<dbReference type="GeneID" id="63775811"/>
<dbReference type="STRING" id="1141098.A0A1Y2EAF9"/>
<name>A0A1Y2EAF9_9PEZI</name>
<dbReference type="Proteomes" id="UP000193689">
    <property type="component" value="Unassembled WGS sequence"/>
</dbReference>
<dbReference type="EMBL" id="MCFJ01000003">
    <property type="protein sequence ID" value="ORY68553.1"/>
    <property type="molecule type" value="Genomic_DNA"/>
</dbReference>
<keyword evidence="2" id="KW-1185">Reference proteome</keyword>
<accession>A0A1Y2EAF9</accession>